<dbReference type="PANTHER" id="PTHR12110">
    <property type="entry name" value="HYDROXYPYRUVATE ISOMERASE"/>
    <property type="match status" value="1"/>
</dbReference>
<gene>
    <name evidence="2" type="ORF">SAMN05216313_10457</name>
</gene>
<dbReference type="InterPro" id="IPR050312">
    <property type="entry name" value="IolE/XylAMocC-like"/>
</dbReference>
<dbReference type="AlphaFoldDB" id="A0A1I0D9I9"/>
<dbReference type="RefSeq" id="WP_092361253.1">
    <property type="nucleotide sequence ID" value="NZ_DAINWJ010000159.1"/>
</dbReference>
<dbReference type="InterPro" id="IPR013022">
    <property type="entry name" value="Xyl_isomerase-like_TIM-brl"/>
</dbReference>
<dbReference type="Pfam" id="PF01261">
    <property type="entry name" value="AP_endonuc_2"/>
    <property type="match status" value="1"/>
</dbReference>
<evidence type="ECO:0000313" key="2">
    <source>
        <dbReference type="EMBL" id="SET28635.1"/>
    </source>
</evidence>
<evidence type="ECO:0000313" key="3">
    <source>
        <dbReference type="Proteomes" id="UP000198508"/>
    </source>
</evidence>
<proteinExistence type="predicted"/>
<dbReference type="Proteomes" id="UP000198508">
    <property type="component" value="Unassembled WGS sequence"/>
</dbReference>
<feature type="domain" description="Xylose isomerase-like TIM barrel" evidence="1">
    <location>
        <begin position="26"/>
        <end position="257"/>
    </location>
</feature>
<keyword evidence="3" id="KW-1185">Reference proteome</keyword>
<name>A0A1I0D9I9_9FIRM</name>
<evidence type="ECO:0000259" key="1">
    <source>
        <dbReference type="Pfam" id="PF01261"/>
    </source>
</evidence>
<dbReference type="STRING" id="460384.SAMN05216313_10457"/>
<organism evidence="2 3">
    <name type="scientific">Enterocloster lavalensis</name>
    <dbReference type="NCBI Taxonomy" id="460384"/>
    <lineage>
        <taxon>Bacteria</taxon>
        <taxon>Bacillati</taxon>
        <taxon>Bacillota</taxon>
        <taxon>Clostridia</taxon>
        <taxon>Lachnospirales</taxon>
        <taxon>Lachnospiraceae</taxon>
        <taxon>Enterocloster</taxon>
    </lineage>
</organism>
<reference evidence="3" key="1">
    <citation type="submission" date="2016-10" db="EMBL/GenBank/DDBJ databases">
        <authorList>
            <person name="Varghese N."/>
            <person name="Submissions S."/>
        </authorList>
    </citation>
    <scope>NUCLEOTIDE SEQUENCE [LARGE SCALE GENOMIC DNA]</scope>
    <source>
        <strain evidence="3">NLAE-zl-G277</strain>
    </source>
</reference>
<dbReference type="Gene3D" id="3.20.20.150">
    <property type="entry name" value="Divalent-metal-dependent TIM barrel enzymes"/>
    <property type="match status" value="1"/>
</dbReference>
<dbReference type="InterPro" id="IPR036237">
    <property type="entry name" value="Xyl_isomerase-like_sf"/>
</dbReference>
<keyword evidence="2" id="KW-0413">Isomerase</keyword>
<accession>A0A1I0D9I9</accession>
<protein>
    <submittedName>
        <fullName evidence="2">Sugar phosphate isomerase/epimerase</fullName>
    </submittedName>
</protein>
<dbReference type="GO" id="GO:0016853">
    <property type="term" value="F:isomerase activity"/>
    <property type="evidence" value="ECO:0007669"/>
    <property type="project" value="UniProtKB-KW"/>
</dbReference>
<sequence length="263" mass="29582">MKLAAQLFTLRDYCRTPDELFETLGKIREMGYDGVELESTLIKAADRGELKERLCQLGLSVCSVRSPFGRTGYDLNGMIDEAKAFGTGYVGIGTITGSYSFNNAGPGGFHRFAAKALEVGETLSENGLTGLYSLRSHEFVRESDGRWGFENLEEDFNGRTVQFEVDLYHLVKAGVEPKQIIKRLSGRMPVVRFRDQRIAVGEVHFFYPVRENCPVGDGVFDFADFMPALEEAGCRWITLGQEYCTRDPFECMERSLKFGRTLV</sequence>
<dbReference type="EMBL" id="FOIM01000004">
    <property type="protein sequence ID" value="SET28635.1"/>
    <property type="molecule type" value="Genomic_DNA"/>
</dbReference>
<dbReference type="PANTHER" id="PTHR12110:SF41">
    <property type="entry name" value="INOSOSE DEHYDRATASE"/>
    <property type="match status" value="1"/>
</dbReference>
<dbReference type="SUPFAM" id="SSF51658">
    <property type="entry name" value="Xylose isomerase-like"/>
    <property type="match status" value="1"/>
</dbReference>